<sequence>MKYHWSEHRKGDGDAGAGAGQSHSVEILSMEEFRKSWPDIYRRTFSGSGPDHIRFCKADVLRGTVAGTFAIPSKEDPSGDKQVFGYCLTREQLIFMDDSGYVRRLLDEMQDYQMTDVSSPSLQLFDVMEYLLKEDVIFLQQYDDSLTRLEEGLLKRETEEFDVRILAARKALSALSAYYEQLSDMGETLQQDAAERGNERDSLLFGLFSDKAGRLYSTVQMMKEYSMQLREMHQTQVDIRQNEIMKFLTIVTTVFMPLSLIAGWYGMNFVSMPELKFPYGYAVVCIVCLLIVALEIWFFKRKKWF</sequence>
<dbReference type="GO" id="GO:0050897">
    <property type="term" value="F:cobalt ion binding"/>
    <property type="evidence" value="ECO:0007669"/>
    <property type="project" value="TreeGrafter"/>
</dbReference>
<dbReference type="AlphaFoldDB" id="A0A0E2H9U4"/>
<dbReference type="GO" id="GO:0005886">
    <property type="term" value="C:plasma membrane"/>
    <property type="evidence" value="ECO:0007669"/>
    <property type="project" value="UniProtKB-SubCell"/>
</dbReference>
<evidence type="ECO:0000256" key="7">
    <source>
        <dbReference type="ARBA" id="ARBA00022989"/>
    </source>
</evidence>
<comment type="similarity">
    <text evidence="2">Belongs to the CorA metal ion transporter (MIT) (TC 1.A.35) family.</text>
</comment>
<gene>
    <name evidence="14" type="ORF">HMPREF1090_02820</name>
</gene>
<evidence type="ECO:0000256" key="6">
    <source>
        <dbReference type="ARBA" id="ARBA00022842"/>
    </source>
</evidence>
<evidence type="ECO:0000256" key="2">
    <source>
        <dbReference type="ARBA" id="ARBA00009765"/>
    </source>
</evidence>
<dbReference type="PATRIC" id="fig|999408.3.peg.3047"/>
<dbReference type="EMBL" id="AGYR01000031">
    <property type="protein sequence ID" value="ENZ13482.1"/>
    <property type="molecule type" value="Genomic_DNA"/>
</dbReference>
<evidence type="ECO:0000256" key="5">
    <source>
        <dbReference type="ARBA" id="ARBA00022692"/>
    </source>
</evidence>
<evidence type="ECO:0000256" key="12">
    <source>
        <dbReference type="SAM" id="MobiDB-lite"/>
    </source>
</evidence>
<proteinExistence type="inferred from homology"/>
<dbReference type="Gene3D" id="1.20.58.340">
    <property type="entry name" value="Magnesium transport protein CorA, transmembrane region"/>
    <property type="match status" value="2"/>
</dbReference>
<evidence type="ECO:0000256" key="3">
    <source>
        <dbReference type="ARBA" id="ARBA00022448"/>
    </source>
</evidence>
<dbReference type="GO" id="GO:0015087">
    <property type="term" value="F:cobalt ion transmembrane transporter activity"/>
    <property type="evidence" value="ECO:0007669"/>
    <property type="project" value="TreeGrafter"/>
</dbReference>
<comment type="subcellular location">
    <subcellularLocation>
        <location evidence="1">Cell membrane</location>
        <topology evidence="1">Multi-pass membrane protein</topology>
    </subcellularLocation>
</comment>
<comment type="catalytic activity">
    <reaction evidence="10">
        <text>Mg(2+)(in) = Mg(2+)(out)</text>
        <dbReference type="Rhea" id="RHEA:29827"/>
        <dbReference type="ChEBI" id="CHEBI:18420"/>
    </reaction>
</comment>
<evidence type="ECO:0000256" key="9">
    <source>
        <dbReference type="ARBA" id="ARBA00023136"/>
    </source>
</evidence>
<feature type="compositionally biased region" description="Basic and acidic residues" evidence="12">
    <location>
        <begin position="1"/>
        <end position="13"/>
    </location>
</feature>
<feature type="transmembrane region" description="Helical" evidence="13">
    <location>
        <begin position="279"/>
        <end position="299"/>
    </location>
</feature>
<dbReference type="CDD" id="cd12826">
    <property type="entry name" value="EcCorA_ZntB-like_u1"/>
    <property type="match status" value="1"/>
</dbReference>
<dbReference type="HOGENOM" id="CLU_007127_0_1_9"/>
<evidence type="ECO:0000256" key="4">
    <source>
        <dbReference type="ARBA" id="ARBA00022475"/>
    </source>
</evidence>
<keyword evidence="9 13" id="KW-0472">Membrane</keyword>
<dbReference type="RefSeq" id="WP_002588279.1">
    <property type="nucleotide sequence ID" value="NZ_KB851022.1"/>
</dbReference>
<feature type="transmembrane region" description="Helical" evidence="13">
    <location>
        <begin position="247"/>
        <end position="267"/>
    </location>
</feature>
<dbReference type="GO" id="GO:0000287">
    <property type="term" value="F:magnesium ion binding"/>
    <property type="evidence" value="ECO:0007669"/>
    <property type="project" value="TreeGrafter"/>
</dbReference>
<evidence type="ECO:0000256" key="10">
    <source>
        <dbReference type="ARBA" id="ARBA00034269"/>
    </source>
</evidence>
<dbReference type="SUPFAM" id="SSF144083">
    <property type="entry name" value="Magnesium transport protein CorA, transmembrane region"/>
    <property type="match status" value="1"/>
</dbReference>
<organism evidence="14 15">
    <name type="scientific">[Clostridium] clostridioforme 90A8</name>
    <dbReference type="NCBI Taxonomy" id="999408"/>
    <lineage>
        <taxon>Bacteria</taxon>
        <taxon>Bacillati</taxon>
        <taxon>Bacillota</taxon>
        <taxon>Clostridia</taxon>
        <taxon>Lachnospirales</taxon>
        <taxon>Lachnospiraceae</taxon>
        <taxon>Enterocloster</taxon>
    </lineage>
</organism>
<dbReference type="FunFam" id="1.20.58.340:FF:000004">
    <property type="entry name" value="Magnesium transport protein CorA"/>
    <property type="match status" value="1"/>
</dbReference>
<dbReference type="SUPFAM" id="SSF143865">
    <property type="entry name" value="CorA soluble domain-like"/>
    <property type="match status" value="1"/>
</dbReference>
<dbReference type="Proteomes" id="UP000013085">
    <property type="component" value="Unassembled WGS sequence"/>
</dbReference>
<dbReference type="InterPro" id="IPR045863">
    <property type="entry name" value="CorA_TM1_TM2"/>
</dbReference>
<dbReference type="PANTHER" id="PTHR46494:SF1">
    <property type="entry name" value="CORA FAMILY METAL ION TRANSPORTER (EUROFUNG)"/>
    <property type="match status" value="1"/>
</dbReference>
<dbReference type="InterPro" id="IPR002523">
    <property type="entry name" value="MgTranspt_CorA/ZnTranspt_ZntB"/>
</dbReference>
<evidence type="ECO:0000313" key="14">
    <source>
        <dbReference type="EMBL" id="ENZ13482.1"/>
    </source>
</evidence>
<dbReference type="GeneID" id="57961484"/>
<protein>
    <submittedName>
        <fullName evidence="14">Magnesium and cobalt transporter CorA</fullName>
    </submittedName>
</protein>
<evidence type="ECO:0000256" key="13">
    <source>
        <dbReference type="SAM" id="Phobius"/>
    </source>
</evidence>
<keyword evidence="3" id="KW-0813">Transport</keyword>
<evidence type="ECO:0000256" key="11">
    <source>
        <dbReference type="ARBA" id="ARBA00045497"/>
    </source>
</evidence>
<name>A0A0E2H9U4_9FIRM</name>
<reference evidence="14 15" key="1">
    <citation type="submission" date="2013-01" db="EMBL/GenBank/DDBJ databases">
        <title>The Genome Sequence of Clostridium clostridioforme 90A8.</title>
        <authorList>
            <consortium name="The Broad Institute Genome Sequencing Platform"/>
            <person name="Earl A."/>
            <person name="Ward D."/>
            <person name="Feldgarden M."/>
            <person name="Gevers D."/>
            <person name="Courvalin P."/>
            <person name="Lambert T."/>
            <person name="Walker B."/>
            <person name="Young S.K."/>
            <person name="Zeng Q."/>
            <person name="Gargeya S."/>
            <person name="Fitzgerald M."/>
            <person name="Haas B."/>
            <person name="Abouelleil A."/>
            <person name="Alvarado L."/>
            <person name="Arachchi H.M."/>
            <person name="Berlin A.M."/>
            <person name="Chapman S.B."/>
            <person name="Dewar J."/>
            <person name="Goldberg J."/>
            <person name="Griggs A."/>
            <person name="Gujja S."/>
            <person name="Hansen M."/>
            <person name="Howarth C."/>
            <person name="Imamovic A."/>
            <person name="Larimer J."/>
            <person name="McCowan C."/>
            <person name="Murphy C."/>
            <person name="Neiman D."/>
            <person name="Pearson M."/>
            <person name="Priest M."/>
            <person name="Roberts A."/>
            <person name="Saif S."/>
            <person name="Shea T."/>
            <person name="Sisk P."/>
            <person name="Sykes S."/>
            <person name="Wortman J."/>
            <person name="Nusbaum C."/>
            <person name="Birren B."/>
        </authorList>
    </citation>
    <scope>NUCLEOTIDE SEQUENCE [LARGE SCALE GENOMIC DNA]</scope>
    <source>
        <strain evidence="14 15">90A8</strain>
    </source>
</reference>
<evidence type="ECO:0000256" key="1">
    <source>
        <dbReference type="ARBA" id="ARBA00004651"/>
    </source>
</evidence>
<keyword evidence="8" id="KW-0406">Ion transport</keyword>
<evidence type="ECO:0000313" key="15">
    <source>
        <dbReference type="Proteomes" id="UP000013085"/>
    </source>
</evidence>
<feature type="region of interest" description="Disordered" evidence="12">
    <location>
        <begin position="1"/>
        <end position="20"/>
    </location>
</feature>
<dbReference type="InterPro" id="IPR045861">
    <property type="entry name" value="CorA_cytoplasmic_dom"/>
</dbReference>
<dbReference type="GO" id="GO:0015095">
    <property type="term" value="F:magnesium ion transmembrane transporter activity"/>
    <property type="evidence" value="ECO:0007669"/>
    <property type="project" value="TreeGrafter"/>
</dbReference>
<accession>A0A0E2H9U4</accession>
<keyword evidence="6" id="KW-0460">Magnesium</keyword>
<keyword evidence="5 13" id="KW-0812">Transmembrane</keyword>
<dbReference type="Pfam" id="PF01544">
    <property type="entry name" value="CorA"/>
    <property type="match status" value="1"/>
</dbReference>
<comment type="caution">
    <text evidence="14">The sequence shown here is derived from an EMBL/GenBank/DDBJ whole genome shotgun (WGS) entry which is preliminary data.</text>
</comment>
<evidence type="ECO:0000256" key="8">
    <source>
        <dbReference type="ARBA" id="ARBA00023065"/>
    </source>
</evidence>
<comment type="function">
    <text evidence="11">Mediates influx of magnesium ions. Alternates between open and closed states. Activated by low cytoplasmic Mg(2+) levels. Inactive when cytoplasmic Mg(2+) levels are high.</text>
</comment>
<dbReference type="PANTHER" id="PTHR46494">
    <property type="entry name" value="CORA FAMILY METAL ION TRANSPORTER (EUROFUNG)"/>
    <property type="match status" value="1"/>
</dbReference>
<keyword evidence="4" id="KW-1003">Cell membrane</keyword>
<keyword evidence="7 13" id="KW-1133">Transmembrane helix</keyword>